<dbReference type="InterPro" id="IPR050491">
    <property type="entry name" value="AmpC-like"/>
</dbReference>
<sequence length="618" mass="70068">MKTIALTFLYLISALNAFSQNLTNTELQDSIASILRESKTPAAFVRVVTKDSVLFQSEFGSIDADQKIKLMEDDLFALGSISKTLTALGIMKLVSEGKLNLEDELKVVAPEVPFTNNWEEHHPVKIKDLLSHRSGFDDMHISDIIKKRSSNMSALEEVMTYRKSYHSNWKPGLVFSYSNPGYVILGFVIEKVSGKTYQQYISENILTPLHMDNTFYLSTNKSPTLIQGFQQSENGITPSDTPNLIGESAGGLISNGDDMTKLLQFFLAKGELDSVQILSPHLIEKMEQLQSDFEISNNIETGYSLGMYDRYISNKNLRFKAHNGSIIGFTSDYIFSRSQNLGIAISTSLFQKSTYKIMNLLVNEFANTSPIEKSEITKINEDISTYTKWEGTYKMLNGTNDLVNFINVPFRTMKLSINKDKLHLKRFMQDVETYEIKYLNAFSDDDGDVSLYLSTNDQEKVLVYYEDTFVKINPYVRSIMLFLLIFGIISGVVVTLIAFSKLLILPFKKSGVNTLKPSILIALPFLLIVSSVAVYLSSSSFFELNELGTISITSVSIFILSALYPVFNIYSGYILFKRQRLFKNSKLRIIYNSLFVGVTFFSLYCLYFGWFALSLWNY</sequence>
<evidence type="ECO:0000313" key="4">
    <source>
        <dbReference type="EMBL" id="SMG35971.1"/>
    </source>
</evidence>
<keyword evidence="2" id="KW-0732">Signal</keyword>
<evidence type="ECO:0000256" key="1">
    <source>
        <dbReference type="SAM" id="Phobius"/>
    </source>
</evidence>
<keyword evidence="1" id="KW-1133">Transmembrane helix</keyword>
<accession>A0A1X7K5D2</accession>
<feature type="chain" id="PRO_5010886196" evidence="2">
    <location>
        <begin position="20"/>
        <end position="618"/>
    </location>
</feature>
<dbReference type="SUPFAM" id="SSF56601">
    <property type="entry name" value="beta-lactamase/transpeptidase-like"/>
    <property type="match status" value="1"/>
</dbReference>
<dbReference type="Pfam" id="PF00144">
    <property type="entry name" value="Beta-lactamase"/>
    <property type="match status" value="1"/>
</dbReference>
<feature type="transmembrane region" description="Helical" evidence="1">
    <location>
        <begin position="479"/>
        <end position="499"/>
    </location>
</feature>
<protein>
    <submittedName>
        <fullName evidence="4">CubicO group peptidase, beta-lactamase class C family</fullName>
    </submittedName>
</protein>
<gene>
    <name evidence="4" type="ORF">SAMN05661096_02394</name>
</gene>
<keyword evidence="5" id="KW-1185">Reference proteome</keyword>
<dbReference type="STRING" id="1028.SAMN05661096_02394"/>
<dbReference type="Proteomes" id="UP000193804">
    <property type="component" value="Unassembled WGS sequence"/>
</dbReference>
<keyword evidence="1" id="KW-0812">Transmembrane</keyword>
<evidence type="ECO:0000313" key="5">
    <source>
        <dbReference type="Proteomes" id="UP000193804"/>
    </source>
</evidence>
<dbReference type="OrthoDB" id="9793489at2"/>
<reference evidence="5" key="1">
    <citation type="submission" date="2017-04" db="EMBL/GenBank/DDBJ databases">
        <authorList>
            <person name="Varghese N."/>
            <person name="Submissions S."/>
        </authorList>
    </citation>
    <scope>NUCLEOTIDE SEQUENCE [LARGE SCALE GENOMIC DNA]</scope>
    <source>
        <strain evidence="5">DSM 4125</strain>
    </source>
</reference>
<feature type="signal peptide" evidence="2">
    <location>
        <begin position="1"/>
        <end position="19"/>
    </location>
</feature>
<evidence type="ECO:0000256" key="2">
    <source>
        <dbReference type="SAM" id="SignalP"/>
    </source>
</evidence>
<dbReference type="PANTHER" id="PTHR46825">
    <property type="entry name" value="D-ALANYL-D-ALANINE-CARBOXYPEPTIDASE/ENDOPEPTIDASE AMPH"/>
    <property type="match status" value="1"/>
</dbReference>
<dbReference type="RefSeq" id="WP_085517443.1">
    <property type="nucleotide sequence ID" value="NZ_FXAW01000004.1"/>
</dbReference>
<feature type="transmembrane region" description="Helical" evidence="1">
    <location>
        <begin position="588"/>
        <end position="613"/>
    </location>
</feature>
<evidence type="ECO:0000259" key="3">
    <source>
        <dbReference type="Pfam" id="PF00144"/>
    </source>
</evidence>
<dbReference type="AlphaFoldDB" id="A0A1X7K5D2"/>
<feature type="transmembrane region" description="Helical" evidence="1">
    <location>
        <begin position="550"/>
        <end position="576"/>
    </location>
</feature>
<dbReference type="Gene3D" id="3.40.710.10">
    <property type="entry name" value="DD-peptidase/beta-lactamase superfamily"/>
    <property type="match status" value="1"/>
</dbReference>
<feature type="transmembrane region" description="Helical" evidence="1">
    <location>
        <begin position="519"/>
        <end position="538"/>
    </location>
</feature>
<feature type="domain" description="Beta-lactamase-related" evidence="3">
    <location>
        <begin position="32"/>
        <end position="352"/>
    </location>
</feature>
<dbReference type="PANTHER" id="PTHR46825:SF9">
    <property type="entry name" value="BETA-LACTAMASE-RELATED DOMAIN-CONTAINING PROTEIN"/>
    <property type="match status" value="1"/>
</dbReference>
<name>A0A1X7K5D2_9BACT</name>
<organism evidence="4 5">
    <name type="scientific">Marivirga sericea</name>
    <dbReference type="NCBI Taxonomy" id="1028"/>
    <lineage>
        <taxon>Bacteria</taxon>
        <taxon>Pseudomonadati</taxon>
        <taxon>Bacteroidota</taxon>
        <taxon>Cytophagia</taxon>
        <taxon>Cytophagales</taxon>
        <taxon>Marivirgaceae</taxon>
        <taxon>Marivirga</taxon>
    </lineage>
</organism>
<dbReference type="InterPro" id="IPR012338">
    <property type="entry name" value="Beta-lactam/transpept-like"/>
</dbReference>
<dbReference type="InterPro" id="IPR001466">
    <property type="entry name" value="Beta-lactam-related"/>
</dbReference>
<keyword evidence="1" id="KW-0472">Membrane</keyword>
<dbReference type="EMBL" id="FXAW01000004">
    <property type="protein sequence ID" value="SMG35971.1"/>
    <property type="molecule type" value="Genomic_DNA"/>
</dbReference>
<proteinExistence type="predicted"/>